<dbReference type="Pfam" id="PF00378">
    <property type="entry name" value="ECH_1"/>
    <property type="match status" value="1"/>
</dbReference>
<dbReference type="PANTHER" id="PTHR11941">
    <property type="entry name" value="ENOYL-COA HYDRATASE-RELATED"/>
    <property type="match status" value="1"/>
</dbReference>
<dbReference type="InterPro" id="IPR001753">
    <property type="entry name" value="Enoyl-CoA_hydra/iso"/>
</dbReference>
<dbReference type="AlphaFoldDB" id="B8R4L7"/>
<dbReference type="Gene3D" id="3.90.226.10">
    <property type="entry name" value="2-enoyl-CoA Hydratase, Chain A, domain 1"/>
    <property type="match status" value="1"/>
</dbReference>
<protein>
    <submittedName>
        <fullName evidence="2">Putative enoyl-CoA hydratase/isomerase</fullName>
    </submittedName>
</protein>
<organism evidence="2">
    <name type="scientific">Arthrobacter globiformis</name>
    <dbReference type="NCBI Taxonomy" id="1665"/>
    <lineage>
        <taxon>Bacteria</taxon>
        <taxon>Bacillati</taxon>
        <taxon>Actinomycetota</taxon>
        <taxon>Actinomycetes</taxon>
        <taxon>Micrococcales</taxon>
        <taxon>Micrococcaceae</taxon>
        <taxon>Arthrobacter</taxon>
    </lineage>
</organism>
<dbReference type="InterPro" id="IPR029045">
    <property type="entry name" value="ClpP/crotonase-like_dom_sf"/>
</dbReference>
<geneLocation type="plasmid" evidence="2">
    <name>pHRIM622</name>
</geneLocation>
<keyword evidence="2" id="KW-0413">Isomerase</keyword>
<proteinExistence type="predicted"/>
<dbReference type="PANTHER" id="PTHR11941:SF54">
    <property type="entry name" value="ENOYL-COA HYDRATASE, MITOCHONDRIAL"/>
    <property type="match status" value="1"/>
</dbReference>
<dbReference type="GO" id="GO:0016853">
    <property type="term" value="F:isomerase activity"/>
    <property type="evidence" value="ECO:0007669"/>
    <property type="project" value="UniProtKB-KW"/>
</dbReference>
<reference evidence="2" key="1">
    <citation type="journal article" date="2009" name="Biochem. J.">
        <title>Characterization of the phenylurea hydrolases A and B: founding members of a novel amidohydrolase subgroup.</title>
        <authorList>
            <person name="Khurana J.L."/>
            <person name="Jackson C.J."/>
            <person name="Scott C."/>
            <person name="Pandey G."/>
            <person name="Horne I."/>
            <person name="Russell R.J."/>
            <person name="Herlt A."/>
            <person name="Easton C.J."/>
            <person name="Oakeshott J.G."/>
        </authorList>
    </citation>
    <scope>NUCLEOTIDE SEQUENCE</scope>
    <source>
        <strain evidence="2">D47</strain>
        <plasmid evidence="2">pHRIM622</plasmid>
    </source>
</reference>
<dbReference type="GO" id="GO:0006635">
    <property type="term" value="P:fatty acid beta-oxidation"/>
    <property type="evidence" value="ECO:0007669"/>
    <property type="project" value="TreeGrafter"/>
</dbReference>
<feature type="region of interest" description="Disordered" evidence="1">
    <location>
        <begin position="253"/>
        <end position="276"/>
    </location>
</feature>
<feature type="compositionally biased region" description="Basic and acidic residues" evidence="1">
    <location>
        <begin position="260"/>
        <end position="276"/>
    </location>
</feature>
<keyword evidence="2" id="KW-0614">Plasmid</keyword>
<accession>B8R4L7</accession>
<sequence>MAHPTLRTRRDTGVLRVTFDNPPVNALSANVMKELRDLLIPLRDDDSLRVIVFDSANPEYFIAHVDMHLGEQMDLLGELAAQAPEGVNVFQAVGELLRTQPQVTIVKLAGTARGGGAEFAAAADMTFAARETARIGQIEVLMGIVPSGGATQYLLERVGRNRALELILRGDAVDADTAAAYGWINRAVPAAELDGFVDDLARDIAALPAGVAAAAKRVLAPPTPVAGYGREEAEWAELIGRPVTARLMGESLRRGAQTPEGERDLEGLLRQIGREG</sequence>
<evidence type="ECO:0000256" key="1">
    <source>
        <dbReference type="SAM" id="MobiDB-lite"/>
    </source>
</evidence>
<name>B8R4L7_ARTGO</name>
<evidence type="ECO:0000313" key="2">
    <source>
        <dbReference type="EMBL" id="ACL11847.1"/>
    </source>
</evidence>
<dbReference type="SUPFAM" id="SSF52096">
    <property type="entry name" value="ClpP/crotonase"/>
    <property type="match status" value="1"/>
</dbReference>
<dbReference type="EMBL" id="EU851877">
    <property type="protein sequence ID" value="ACL11847.1"/>
    <property type="molecule type" value="Genomic_DNA"/>
</dbReference>
<dbReference type="CDD" id="cd06558">
    <property type="entry name" value="crotonase-like"/>
    <property type="match status" value="1"/>
</dbReference>